<comment type="caution">
    <text evidence="3">The sequence shown here is derived from an EMBL/GenBank/DDBJ whole genome shotgun (WGS) entry which is preliminary data.</text>
</comment>
<feature type="region of interest" description="Disordered" evidence="1">
    <location>
        <begin position="28"/>
        <end position="89"/>
    </location>
</feature>
<dbReference type="InterPro" id="IPR041588">
    <property type="entry name" value="Integrase_H2C2"/>
</dbReference>
<feature type="domain" description="Integrase zinc-binding" evidence="2">
    <location>
        <begin position="112"/>
        <end position="145"/>
    </location>
</feature>
<dbReference type="EMBL" id="BLXT01004584">
    <property type="protein sequence ID" value="GFO14912.1"/>
    <property type="molecule type" value="Genomic_DNA"/>
</dbReference>
<dbReference type="AlphaFoldDB" id="A0AAV4B737"/>
<dbReference type="Proteomes" id="UP000735302">
    <property type="component" value="Unassembled WGS sequence"/>
</dbReference>
<evidence type="ECO:0000313" key="3">
    <source>
        <dbReference type="EMBL" id="GFO14912.1"/>
    </source>
</evidence>
<keyword evidence="4" id="KW-1185">Reference proteome</keyword>
<proteinExistence type="predicted"/>
<evidence type="ECO:0000256" key="1">
    <source>
        <dbReference type="SAM" id="MobiDB-lite"/>
    </source>
</evidence>
<feature type="compositionally biased region" description="Pro residues" evidence="1">
    <location>
        <begin position="38"/>
        <end position="48"/>
    </location>
</feature>
<dbReference type="Pfam" id="PF17921">
    <property type="entry name" value="Integrase_H2C2"/>
    <property type="match status" value="1"/>
</dbReference>
<reference evidence="3 4" key="1">
    <citation type="journal article" date="2021" name="Elife">
        <title>Chloroplast acquisition without the gene transfer in kleptoplastic sea slugs, Plakobranchus ocellatus.</title>
        <authorList>
            <person name="Maeda T."/>
            <person name="Takahashi S."/>
            <person name="Yoshida T."/>
            <person name="Shimamura S."/>
            <person name="Takaki Y."/>
            <person name="Nagai Y."/>
            <person name="Toyoda A."/>
            <person name="Suzuki Y."/>
            <person name="Arimoto A."/>
            <person name="Ishii H."/>
            <person name="Satoh N."/>
            <person name="Nishiyama T."/>
            <person name="Hasebe M."/>
            <person name="Maruyama T."/>
            <person name="Minagawa J."/>
            <person name="Obokata J."/>
            <person name="Shigenobu S."/>
        </authorList>
    </citation>
    <scope>NUCLEOTIDE SEQUENCE [LARGE SCALE GENOMIC DNA]</scope>
</reference>
<sequence length="164" mass="18244">MVEELSGIMHTRRIRLRRECPLFSSKSYPLPLAEKSQGPPPSSPPSYPFSPEVHMTEAMETSEKIKGSAGQLKGGSPELSSRGIRDKKEQEEVVSVAHAGFGDSKKSKALRDHLRFDKTEEKIAVRVWWPSISKDVSNSTEACDTANAELPIFKEDQNNFALSK</sequence>
<gene>
    <name evidence="3" type="ORF">PoB_004141700</name>
</gene>
<evidence type="ECO:0000259" key="2">
    <source>
        <dbReference type="Pfam" id="PF17921"/>
    </source>
</evidence>
<evidence type="ECO:0000313" key="4">
    <source>
        <dbReference type="Proteomes" id="UP000735302"/>
    </source>
</evidence>
<protein>
    <recommendedName>
        <fullName evidence="2">Integrase zinc-binding domain-containing protein</fullName>
    </recommendedName>
</protein>
<accession>A0AAV4B737</accession>
<feature type="compositionally biased region" description="Basic and acidic residues" evidence="1">
    <location>
        <begin position="54"/>
        <end position="66"/>
    </location>
</feature>
<dbReference type="Gene3D" id="1.10.340.70">
    <property type="match status" value="1"/>
</dbReference>
<name>A0AAV4B737_9GAST</name>
<organism evidence="3 4">
    <name type="scientific">Plakobranchus ocellatus</name>
    <dbReference type="NCBI Taxonomy" id="259542"/>
    <lineage>
        <taxon>Eukaryota</taxon>
        <taxon>Metazoa</taxon>
        <taxon>Spiralia</taxon>
        <taxon>Lophotrochozoa</taxon>
        <taxon>Mollusca</taxon>
        <taxon>Gastropoda</taxon>
        <taxon>Heterobranchia</taxon>
        <taxon>Euthyneura</taxon>
        <taxon>Panpulmonata</taxon>
        <taxon>Sacoglossa</taxon>
        <taxon>Placobranchoidea</taxon>
        <taxon>Plakobranchidae</taxon>
        <taxon>Plakobranchus</taxon>
    </lineage>
</organism>